<dbReference type="EMBL" id="HBHK01014605">
    <property type="protein sequence ID" value="CAD9686591.1"/>
    <property type="molecule type" value="Transcribed_RNA"/>
</dbReference>
<dbReference type="Gene3D" id="6.10.140.2040">
    <property type="match status" value="4"/>
</dbReference>
<keyword evidence="1" id="KW-0677">Repeat</keyword>
<sequence>MGKKAKKANKKKDSGGSKQQKANGEGKGTENIQQAGKEAILDRHLQTRPEKDELKAAGVTKGKVVDNSIAGRHVELEKKLAGDQVNKKLDCRPDHTDLTKSGIMQNADDVAPAIQGRVATLDKKVRRNSVKASLEKRPDADQMQKHGVLKDTKLASSLQPRASALEKNIRRSSLKGALLTRPDQRELEQSGLLSSEKVSDTLQGTAETLKKKIAKDQVAHKLGKRPDLDSLKKAGVHGGLDVAPSIQERRASLSRKMNADQVSHLLESRPEADELKKSGVLNPGGGIADGISGKQLELGHQMTKAKVSRALRGRPEVGKLLASNIIPDEHVAPALVKPTAQLEKNIRRDSLKKELSQRLDRGVLVEKGIIQEAPSNEKVNQAASLDHLKRTRYAIALKGAVHLEKLGLVDASGKGALKDLIFAEDKRIMAAVEVFELDHDLNEMLDTLHRIALSTLE</sequence>
<evidence type="ECO:0000256" key="3">
    <source>
        <dbReference type="SAM" id="MobiDB-lite"/>
    </source>
</evidence>
<dbReference type="PROSITE" id="PS51073">
    <property type="entry name" value="RPEL"/>
    <property type="match status" value="1"/>
</dbReference>
<evidence type="ECO:0000256" key="1">
    <source>
        <dbReference type="ARBA" id="ARBA00022737"/>
    </source>
</evidence>
<name>A0A7S2S2Q7_9STRA</name>
<organism evidence="4">
    <name type="scientific">Mucochytrium quahogii</name>
    <dbReference type="NCBI Taxonomy" id="96639"/>
    <lineage>
        <taxon>Eukaryota</taxon>
        <taxon>Sar</taxon>
        <taxon>Stramenopiles</taxon>
        <taxon>Bigyra</taxon>
        <taxon>Labyrinthulomycetes</taxon>
        <taxon>Thraustochytrida</taxon>
        <taxon>Thraustochytriidae</taxon>
        <taxon>Mucochytrium</taxon>
    </lineage>
</organism>
<feature type="compositionally biased region" description="Basic residues" evidence="3">
    <location>
        <begin position="1"/>
        <end position="10"/>
    </location>
</feature>
<evidence type="ECO:0000313" key="4">
    <source>
        <dbReference type="EMBL" id="CAD9686591.1"/>
    </source>
</evidence>
<reference evidence="4" key="1">
    <citation type="submission" date="2021-01" db="EMBL/GenBank/DDBJ databases">
        <authorList>
            <person name="Corre E."/>
            <person name="Pelletier E."/>
            <person name="Niang G."/>
            <person name="Scheremetjew M."/>
            <person name="Finn R."/>
            <person name="Kale V."/>
            <person name="Holt S."/>
            <person name="Cochrane G."/>
            <person name="Meng A."/>
            <person name="Brown T."/>
            <person name="Cohen L."/>
        </authorList>
    </citation>
    <scope>NUCLEOTIDE SEQUENCE</scope>
    <source>
        <strain evidence="4">NY070348D</strain>
    </source>
</reference>
<evidence type="ECO:0000256" key="2">
    <source>
        <dbReference type="PROSITE-ProRule" id="PRU00401"/>
    </source>
</evidence>
<gene>
    <name evidence="4" type="ORF">QSP1433_LOCUS9224</name>
</gene>
<feature type="region of interest" description="Disordered" evidence="3">
    <location>
        <begin position="1"/>
        <end position="59"/>
    </location>
</feature>
<protein>
    <submittedName>
        <fullName evidence="4">Uncharacterized protein</fullName>
    </submittedName>
</protein>
<accession>A0A7S2S2Q7</accession>
<proteinExistence type="predicted"/>
<feature type="repeat" description="RPEL" evidence="2">
    <location>
        <begin position="349"/>
        <end position="374"/>
    </location>
</feature>
<dbReference type="AlphaFoldDB" id="A0A7S2S2Q7"/>
<dbReference type="InterPro" id="IPR004018">
    <property type="entry name" value="RPEL_repeat"/>
</dbReference>
<feature type="compositionally biased region" description="Basic and acidic residues" evidence="3">
    <location>
        <begin position="39"/>
        <end position="55"/>
    </location>
</feature>